<accession>A0A1E1L3Y7</accession>
<dbReference type="Pfam" id="PF20150">
    <property type="entry name" value="2EXR"/>
    <property type="match status" value="1"/>
</dbReference>
<dbReference type="EMBL" id="FJUX01000075">
    <property type="protein sequence ID" value="CZT05256.1"/>
    <property type="molecule type" value="Genomic_DNA"/>
</dbReference>
<protein>
    <recommendedName>
        <fullName evidence="2">2EXR domain-containing protein</fullName>
    </recommendedName>
</protein>
<organism evidence="3 4">
    <name type="scientific">Rhynchosporium agropyri</name>
    <dbReference type="NCBI Taxonomy" id="914238"/>
    <lineage>
        <taxon>Eukaryota</taxon>
        <taxon>Fungi</taxon>
        <taxon>Dikarya</taxon>
        <taxon>Ascomycota</taxon>
        <taxon>Pezizomycotina</taxon>
        <taxon>Leotiomycetes</taxon>
        <taxon>Helotiales</taxon>
        <taxon>Ploettnerulaceae</taxon>
        <taxon>Rhynchosporium</taxon>
    </lineage>
</organism>
<name>A0A1E1L3Y7_9HELO</name>
<evidence type="ECO:0000259" key="2">
    <source>
        <dbReference type="Pfam" id="PF20150"/>
    </source>
</evidence>
<feature type="domain" description="2EXR" evidence="2">
    <location>
        <begin position="419"/>
        <end position="515"/>
    </location>
</feature>
<dbReference type="OrthoDB" id="3557569at2759"/>
<gene>
    <name evidence="3" type="ORF">RAG0_11421</name>
</gene>
<keyword evidence="4" id="KW-1185">Reference proteome</keyword>
<reference evidence="4" key="1">
    <citation type="submission" date="2016-03" db="EMBL/GenBank/DDBJ databases">
        <authorList>
            <person name="Guldener U."/>
        </authorList>
    </citation>
    <scope>NUCLEOTIDE SEQUENCE [LARGE SCALE GENOMIC DNA]</scope>
    <source>
        <strain evidence="4">04CH-RAC-A.6.1</strain>
    </source>
</reference>
<feature type="region of interest" description="Disordered" evidence="1">
    <location>
        <begin position="349"/>
        <end position="368"/>
    </location>
</feature>
<dbReference type="AlphaFoldDB" id="A0A1E1L3Y7"/>
<evidence type="ECO:0000256" key="1">
    <source>
        <dbReference type="SAM" id="MobiDB-lite"/>
    </source>
</evidence>
<dbReference type="InterPro" id="IPR045518">
    <property type="entry name" value="2EXR"/>
</dbReference>
<dbReference type="PANTHER" id="PTHR35910:SF1">
    <property type="entry name" value="2EXR DOMAIN-CONTAINING PROTEIN"/>
    <property type="match status" value="1"/>
</dbReference>
<proteinExistence type="predicted"/>
<evidence type="ECO:0000313" key="4">
    <source>
        <dbReference type="Proteomes" id="UP000178912"/>
    </source>
</evidence>
<dbReference type="PANTHER" id="PTHR35910">
    <property type="entry name" value="2EXR DOMAIN-CONTAINING PROTEIN"/>
    <property type="match status" value="1"/>
</dbReference>
<dbReference type="Proteomes" id="UP000178912">
    <property type="component" value="Unassembled WGS sequence"/>
</dbReference>
<sequence>MAISNPWVVWKRWPGVALVLNTTPPLIMTTSNMTISKPEIASFFDEQRISTGIPKILNSSIEVAWAGQISSVSPSNAITKLQQQLNKTDCETVQSKDKIKIHSSRTITQGNLDRLGSKLSIKSAGGASDDVQANMTTIAQVMQIDFTFDESSAVRPRRCTTRRKFMPHLYGLNPTQKLTHQTMSRIDKLRFCKDITPIAFPPISYDTTAYVQYPSTGIPLSVNTVTTMVKINAPSSTTKPVSTIPTSKKPATIFLPTSNQIAKYSASGKDVITTSSASVEVVITKFATTKPAAGLNTTTIDSALTFTTAKKSAGGKHSVKPTAGQCTGSTKVLQNVLQETSRRNHIHTGMPIKADHNEPKPIRVSRSRKPRLVSTIVHSTGRLADVETKVFAESFCSLNKPFACPMESINSKAKKSLACFLSLPAELRLMIWNLARPEARVIKLSLSKHSKRDEWPPRLYSGATIPNLLHICEESRQVARKWYSASFSLTEKPRTFAERLYAKNPIYFDRDNDYLYTSCVSCRGGGDCAEKFGSCGLTLLRPLQISFIKNVMCEYSGAQSVLYRPFIEFPQAENVRCVDWEKGLLFRHEARVADFKEDTSSYEWQNGKSLQECFDNSSFRNMAGLASYFQHAKTFSQVGLQPLNTLQDILKDAEIRFHRKRNIDGDFPSRLG</sequence>
<evidence type="ECO:0000313" key="3">
    <source>
        <dbReference type="EMBL" id="CZT05256.1"/>
    </source>
</evidence>